<dbReference type="InterPro" id="IPR051791">
    <property type="entry name" value="Pra-immunoreactive"/>
</dbReference>
<feature type="region of interest" description="Disordered" evidence="7">
    <location>
        <begin position="205"/>
        <end position="312"/>
    </location>
</feature>
<keyword evidence="5 8" id="KW-1133">Transmembrane helix</keyword>
<dbReference type="InterPro" id="IPR000253">
    <property type="entry name" value="FHA_dom"/>
</dbReference>
<feature type="compositionally biased region" description="Basic and acidic residues" evidence="7">
    <location>
        <begin position="206"/>
        <end position="217"/>
    </location>
</feature>
<dbReference type="RefSeq" id="WP_064001276.1">
    <property type="nucleotide sequence ID" value="NZ_LSTV01000001.1"/>
</dbReference>
<comment type="subcellular location">
    <subcellularLocation>
        <location evidence="1">Cell membrane</location>
        <topology evidence="1">Multi-pass membrane protein</topology>
    </subcellularLocation>
</comment>
<dbReference type="GO" id="GO:0005886">
    <property type="term" value="C:plasma membrane"/>
    <property type="evidence" value="ECO:0007669"/>
    <property type="project" value="UniProtKB-SubCell"/>
</dbReference>
<evidence type="ECO:0000256" key="8">
    <source>
        <dbReference type="SAM" id="Phobius"/>
    </source>
</evidence>
<evidence type="ECO:0000256" key="4">
    <source>
        <dbReference type="ARBA" id="ARBA00022692"/>
    </source>
</evidence>
<evidence type="ECO:0000256" key="3">
    <source>
        <dbReference type="ARBA" id="ARBA00022553"/>
    </source>
</evidence>
<evidence type="ECO:0000256" key="5">
    <source>
        <dbReference type="ARBA" id="ARBA00022989"/>
    </source>
</evidence>
<organism evidence="10 11">
    <name type="scientific">Microbacterium oleivorans</name>
    <dbReference type="NCBI Taxonomy" id="273677"/>
    <lineage>
        <taxon>Bacteria</taxon>
        <taxon>Bacillati</taxon>
        <taxon>Actinomycetota</taxon>
        <taxon>Actinomycetes</taxon>
        <taxon>Micrococcales</taxon>
        <taxon>Microbacteriaceae</taxon>
        <taxon>Microbacterium</taxon>
    </lineage>
</organism>
<sequence>MIWEIDQPEDRPDGVDAMGRPDPAYAAALGLVRAPFGRRSLAFLLDILIWALLQLPLWLGTVPLLLKLATGAISPYGLVNHPGFVLAVVMASITVALSLAFLIVQWVLQARRGLTIGKGFTGLRSINVRTLEKPGAGAVLLRALIVGLAGVIPVIGTAVILASPTFDPQERGRGLHDRAARMWLVDIRRGLNPYDEKRMRIARKTVKAEPVPERPERPSLATPTRPGARPDYRPGNRISAGVLGVNRGPDGRPAATEDAAASAAPGVIDAAPGLATPRVAPAPTPVPGREAAPAPTPEPAPEPAPEVVPAPSPRWGLRFDTGETVAVTGPLLIGRDPDPASAPGAEPHRLLDESRSLSKTHAILTPTAHGLEVVDRGSTNGSAVVRAGVETAAVAGVALAAAVGDTIRLGDRLAEVVAL</sequence>
<evidence type="ECO:0000256" key="1">
    <source>
        <dbReference type="ARBA" id="ARBA00004651"/>
    </source>
</evidence>
<keyword evidence="2" id="KW-1003">Cell membrane</keyword>
<evidence type="ECO:0000313" key="11">
    <source>
        <dbReference type="Proteomes" id="UP000076998"/>
    </source>
</evidence>
<evidence type="ECO:0000256" key="6">
    <source>
        <dbReference type="ARBA" id="ARBA00023136"/>
    </source>
</evidence>
<feature type="transmembrane region" description="Helical" evidence="8">
    <location>
        <begin position="139"/>
        <end position="162"/>
    </location>
</feature>
<protein>
    <recommendedName>
        <fullName evidence="9">FHA domain-containing protein</fullName>
    </recommendedName>
</protein>
<feature type="compositionally biased region" description="Low complexity" evidence="7">
    <location>
        <begin position="254"/>
        <end position="264"/>
    </location>
</feature>
<dbReference type="OrthoDB" id="4625746at2"/>
<feature type="transmembrane region" description="Helical" evidence="8">
    <location>
        <begin position="41"/>
        <end position="64"/>
    </location>
</feature>
<reference evidence="10 11" key="1">
    <citation type="submission" date="2016-02" db="EMBL/GenBank/DDBJ databases">
        <authorList>
            <person name="Wen L."/>
            <person name="He K."/>
            <person name="Yang H."/>
        </authorList>
    </citation>
    <scope>NUCLEOTIDE SEQUENCE [LARGE SCALE GENOMIC DNA]</scope>
    <source>
        <strain evidence="10 11">CD11_3</strain>
    </source>
</reference>
<evidence type="ECO:0000259" key="9">
    <source>
        <dbReference type="PROSITE" id="PS50006"/>
    </source>
</evidence>
<evidence type="ECO:0000256" key="2">
    <source>
        <dbReference type="ARBA" id="ARBA00022475"/>
    </source>
</evidence>
<keyword evidence="4 8" id="KW-0812">Transmembrane</keyword>
<dbReference type="EMBL" id="LSTV01000001">
    <property type="protein sequence ID" value="OAH50760.1"/>
    <property type="molecule type" value="Genomic_DNA"/>
</dbReference>
<evidence type="ECO:0000313" key="10">
    <source>
        <dbReference type="EMBL" id="OAH50760.1"/>
    </source>
</evidence>
<dbReference type="Pfam" id="PF06271">
    <property type="entry name" value="RDD"/>
    <property type="match status" value="1"/>
</dbReference>
<keyword evidence="3" id="KW-0597">Phosphoprotein</keyword>
<feature type="transmembrane region" description="Helical" evidence="8">
    <location>
        <begin position="84"/>
        <end position="108"/>
    </location>
</feature>
<name>A0A177KBI4_9MICO</name>
<dbReference type="InterPro" id="IPR008984">
    <property type="entry name" value="SMAD_FHA_dom_sf"/>
</dbReference>
<dbReference type="CDD" id="cd00060">
    <property type="entry name" value="FHA"/>
    <property type="match status" value="1"/>
</dbReference>
<dbReference type="AlphaFoldDB" id="A0A177KBI4"/>
<accession>A0A177KBI4</accession>
<feature type="domain" description="FHA" evidence="9">
    <location>
        <begin position="331"/>
        <end position="384"/>
    </location>
</feature>
<dbReference type="PANTHER" id="PTHR36115">
    <property type="entry name" value="PROLINE-RICH ANTIGEN HOMOLOG-RELATED"/>
    <property type="match status" value="1"/>
</dbReference>
<dbReference type="SUPFAM" id="SSF49879">
    <property type="entry name" value="SMAD/FHA domain"/>
    <property type="match status" value="1"/>
</dbReference>
<feature type="compositionally biased region" description="Pro residues" evidence="7">
    <location>
        <begin position="294"/>
        <end position="312"/>
    </location>
</feature>
<dbReference type="PANTHER" id="PTHR36115:SF9">
    <property type="entry name" value="LMO1584 PROTEIN"/>
    <property type="match status" value="1"/>
</dbReference>
<comment type="caution">
    <text evidence="10">The sequence shown here is derived from an EMBL/GenBank/DDBJ whole genome shotgun (WGS) entry which is preliminary data.</text>
</comment>
<evidence type="ECO:0000256" key="7">
    <source>
        <dbReference type="SAM" id="MobiDB-lite"/>
    </source>
</evidence>
<proteinExistence type="predicted"/>
<dbReference type="PROSITE" id="PS50006">
    <property type="entry name" value="FHA_DOMAIN"/>
    <property type="match status" value="1"/>
</dbReference>
<dbReference type="Proteomes" id="UP000076998">
    <property type="component" value="Unassembled WGS sequence"/>
</dbReference>
<dbReference type="Gene3D" id="2.60.200.20">
    <property type="match status" value="1"/>
</dbReference>
<gene>
    <name evidence="10" type="ORF">AYL44_00265</name>
</gene>
<keyword evidence="6 8" id="KW-0472">Membrane</keyword>
<dbReference type="InterPro" id="IPR010432">
    <property type="entry name" value="RDD"/>
</dbReference>